<proteinExistence type="inferred from homology"/>
<dbReference type="Pfam" id="PF00015">
    <property type="entry name" value="MCPsignal"/>
    <property type="match status" value="1"/>
</dbReference>
<dbReference type="Gene3D" id="3.30.450.20">
    <property type="entry name" value="PAS domain"/>
    <property type="match status" value="1"/>
</dbReference>
<dbReference type="InterPro" id="IPR000014">
    <property type="entry name" value="PAS"/>
</dbReference>
<dbReference type="PROSITE" id="PS50111">
    <property type="entry name" value="CHEMOTAXIS_TRANSDUC_2"/>
    <property type="match status" value="1"/>
</dbReference>
<reference evidence="15 16" key="1">
    <citation type="journal article" date="2011" name="Front. Microbiol.">
        <title>Genomic signatures of strain selection and enhancement in Bacillus atrophaeus var. globigii, a historical biowarfare simulant.</title>
        <authorList>
            <person name="Gibbons H.S."/>
            <person name="Broomall S.M."/>
            <person name="McNew L.A."/>
            <person name="Daligault H."/>
            <person name="Chapman C."/>
            <person name="Bruce D."/>
            <person name="Karavis M."/>
            <person name="Krepps M."/>
            <person name="McGregor P.A."/>
            <person name="Hong C."/>
            <person name="Park K.H."/>
            <person name="Akmal A."/>
            <person name="Feldman A."/>
            <person name="Lin J.S."/>
            <person name="Chang W.E."/>
            <person name="Higgs B.W."/>
            <person name="Demirev P."/>
            <person name="Lindquist J."/>
            <person name="Liem A."/>
            <person name="Fochler E."/>
            <person name="Read T.D."/>
            <person name="Tapia R."/>
            <person name="Johnson S."/>
            <person name="Bishop-Lilly K.A."/>
            <person name="Detter C."/>
            <person name="Han C."/>
            <person name="Sozhamannan S."/>
            <person name="Rosenzweig C.N."/>
            <person name="Skowronski E.W."/>
        </authorList>
    </citation>
    <scope>NUCLEOTIDE SEQUENCE [LARGE SCALE GENOMIC DNA]</scope>
    <source>
        <strain evidence="15 16">Y4G10-17</strain>
    </source>
</reference>
<keyword evidence="5" id="KW-0997">Cell inner membrane</keyword>
<dbReference type="InterPro" id="IPR000727">
    <property type="entry name" value="T_SNARE_dom"/>
</dbReference>
<dbReference type="PROSITE" id="PS50112">
    <property type="entry name" value="PAS"/>
    <property type="match status" value="1"/>
</dbReference>
<keyword evidence="7" id="KW-1133">Transmembrane helix</keyword>
<dbReference type="SUPFAM" id="SSF55785">
    <property type="entry name" value="PYP-like sensor domain (PAS domain)"/>
    <property type="match status" value="1"/>
</dbReference>
<dbReference type="NCBIfam" id="TIGR00229">
    <property type="entry name" value="sensory_box"/>
    <property type="match status" value="1"/>
</dbReference>
<protein>
    <submittedName>
        <fullName evidence="15">Chemotaxis protein</fullName>
    </submittedName>
</protein>
<dbReference type="Gene3D" id="1.10.287.950">
    <property type="entry name" value="Methyl-accepting chemotaxis protein"/>
    <property type="match status" value="1"/>
</dbReference>
<evidence type="ECO:0000256" key="11">
    <source>
        <dbReference type="PROSITE-ProRule" id="PRU00284"/>
    </source>
</evidence>
<feature type="domain" description="Methyl-accepting transducer" evidence="12">
    <location>
        <begin position="249"/>
        <end position="485"/>
    </location>
</feature>
<keyword evidence="2" id="KW-1003">Cell membrane</keyword>
<accession>A0A432WH91</accession>
<evidence type="ECO:0000259" key="14">
    <source>
        <dbReference type="PROSITE" id="PS50192"/>
    </source>
</evidence>
<dbReference type="InterPro" id="IPR035965">
    <property type="entry name" value="PAS-like_dom_sf"/>
</dbReference>
<evidence type="ECO:0000313" key="15">
    <source>
        <dbReference type="EMBL" id="RUO33133.1"/>
    </source>
</evidence>
<keyword evidence="6" id="KW-0812">Transmembrane</keyword>
<evidence type="ECO:0000256" key="1">
    <source>
        <dbReference type="ARBA" id="ARBA00004429"/>
    </source>
</evidence>
<evidence type="ECO:0000256" key="7">
    <source>
        <dbReference type="ARBA" id="ARBA00022989"/>
    </source>
</evidence>
<dbReference type="PANTHER" id="PTHR32089">
    <property type="entry name" value="METHYL-ACCEPTING CHEMOTAXIS PROTEIN MCPB"/>
    <property type="match status" value="1"/>
</dbReference>
<dbReference type="GO" id="GO:0004888">
    <property type="term" value="F:transmembrane signaling receptor activity"/>
    <property type="evidence" value="ECO:0007669"/>
    <property type="project" value="InterPro"/>
</dbReference>
<dbReference type="AlphaFoldDB" id="A0A432WH91"/>
<evidence type="ECO:0000259" key="13">
    <source>
        <dbReference type="PROSITE" id="PS50112"/>
    </source>
</evidence>
<evidence type="ECO:0000256" key="5">
    <source>
        <dbReference type="ARBA" id="ARBA00022519"/>
    </source>
</evidence>
<comment type="subcellular location">
    <subcellularLocation>
        <location evidence="1">Cell inner membrane</location>
        <topology evidence="1">Multi-pass membrane protein</topology>
    </subcellularLocation>
</comment>
<dbReference type="InterPro" id="IPR013655">
    <property type="entry name" value="PAS_fold_3"/>
</dbReference>
<dbReference type="CDD" id="cd00130">
    <property type="entry name" value="PAS"/>
    <property type="match status" value="1"/>
</dbReference>
<dbReference type="SMART" id="SM00283">
    <property type="entry name" value="MA"/>
    <property type="match status" value="1"/>
</dbReference>
<keyword evidence="16" id="KW-1185">Reference proteome</keyword>
<evidence type="ECO:0000256" key="4">
    <source>
        <dbReference type="ARBA" id="ARBA00022500"/>
    </source>
</evidence>
<organism evidence="15 16">
    <name type="scientific">Aliidiomarina soli</name>
    <dbReference type="NCBI Taxonomy" id="1928574"/>
    <lineage>
        <taxon>Bacteria</taxon>
        <taxon>Pseudomonadati</taxon>
        <taxon>Pseudomonadota</taxon>
        <taxon>Gammaproteobacteria</taxon>
        <taxon>Alteromonadales</taxon>
        <taxon>Idiomarinaceae</taxon>
        <taxon>Aliidiomarina</taxon>
    </lineage>
</organism>
<evidence type="ECO:0000313" key="16">
    <source>
        <dbReference type="Proteomes" id="UP000287823"/>
    </source>
</evidence>
<dbReference type="SUPFAM" id="SSF58104">
    <property type="entry name" value="Methyl-accepting chemotaxis protein (MCP) signaling domain"/>
    <property type="match status" value="1"/>
</dbReference>
<gene>
    <name evidence="15" type="ORF">CWE14_07860</name>
</gene>
<feature type="domain" description="T-SNARE coiled-coil homology" evidence="14">
    <location>
        <begin position="436"/>
        <end position="498"/>
    </location>
</feature>
<dbReference type="InterPro" id="IPR004089">
    <property type="entry name" value="MCPsignal_dom"/>
</dbReference>
<evidence type="ECO:0000259" key="12">
    <source>
        <dbReference type="PROSITE" id="PS50111"/>
    </source>
</evidence>
<comment type="caution">
    <text evidence="15">The sequence shown here is derived from an EMBL/GenBank/DDBJ whole genome shotgun (WGS) entry which is preliminary data.</text>
</comment>
<feature type="domain" description="PAS" evidence="13">
    <location>
        <begin position="25"/>
        <end position="76"/>
    </location>
</feature>
<dbReference type="CDD" id="cd11386">
    <property type="entry name" value="MCP_signal"/>
    <property type="match status" value="1"/>
</dbReference>
<dbReference type="Pfam" id="PF08447">
    <property type="entry name" value="PAS_3"/>
    <property type="match status" value="1"/>
</dbReference>
<evidence type="ECO:0000256" key="9">
    <source>
        <dbReference type="ARBA" id="ARBA00023224"/>
    </source>
</evidence>
<evidence type="ECO:0000256" key="8">
    <source>
        <dbReference type="ARBA" id="ARBA00023136"/>
    </source>
</evidence>
<keyword evidence="9 11" id="KW-0807">Transducer</keyword>
<dbReference type="GO" id="GO:0007165">
    <property type="term" value="P:signal transduction"/>
    <property type="evidence" value="ECO:0007669"/>
    <property type="project" value="UniProtKB-KW"/>
</dbReference>
<dbReference type="PRINTS" id="PR00260">
    <property type="entry name" value="CHEMTRNSDUCR"/>
</dbReference>
<dbReference type="PROSITE" id="PS50192">
    <property type="entry name" value="T_SNARE"/>
    <property type="match status" value="1"/>
</dbReference>
<evidence type="ECO:0000256" key="2">
    <source>
        <dbReference type="ARBA" id="ARBA00022475"/>
    </source>
</evidence>
<keyword evidence="4" id="KW-0145">Chemotaxis</keyword>
<dbReference type="RefSeq" id="WP_126798856.1">
    <property type="nucleotide sequence ID" value="NZ_PIPO01000003.1"/>
</dbReference>
<evidence type="ECO:0000256" key="3">
    <source>
        <dbReference type="ARBA" id="ARBA00022481"/>
    </source>
</evidence>
<dbReference type="FunFam" id="1.10.287.950:FF:000001">
    <property type="entry name" value="Methyl-accepting chemotaxis sensory transducer"/>
    <property type="match status" value="1"/>
</dbReference>
<comment type="similarity">
    <text evidence="10">Belongs to the methyl-accepting chemotaxis (MCP) protein family.</text>
</comment>
<dbReference type="GO" id="GO:0005886">
    <property type="term" value="C:plasma membrane"/>
    <property type="evidence" value="ECO:0007669"/>
    <property type="project" value="UniProtKB-SubCell"/>
</dbReference>
<keyword evidence="8" id="KW-0472">Membrane</keyword>
<dbReference type="Proteomes" id="UP000287823">
    <property type="component" value="Unassembled WGS sequence"/>
</dbReference>
<sequence>MRNNLPVSGKEHRYPEHYRLISSTDTRGIITHCNDAFVEVSGFSEEQLIGAPHNLVRHPDMPPAVYKDMWECLRSGKAWMGVVKNRCKNGDHYWVSAYVTPIKDGSTIVGYESVRVNADEASKQRAQQMYDRIRAGKSARTGMQQALSYGREMLPVAVPGLVGSAILAAIAGPTAAIVGLASGAAALAWQQAHSNSCLRAMLAQRPDAYQDPLVAQSYSDWHGLRAQLNLVLLSEAARARTALTRIEDAATQLHQIVAQTRTQAQSSNQLIEEQNNATENTASAINEMATSIGEVADKVESNAAQADVASKSVDSSTETAAEALLAIENLNKSVHSIAATVKALAESTGSIGQAADLISDIAEQTNLLALNAAIEAARAGEHGRGFAVVAQEVRALAQRTRESTQNIHSIVNNLKERAEDAVSVSLAGEETALAGVSKVEQTESALRDIARAINDITDASMQMATAVEEQSNVAEHINQQITAISDIAQQSKQNAQNTFDSSEQLSTTTEELYSLIKRFAAR</sequence>
<dbReference type="PANTHER" id="PTHR32089:SF74">
    <property type="entry name" value="METHYL-ACCEPTING CHEMOTAXIS PROTEIN AER"/>
    <property type="match status" value="1"/>
</dbReference>
<evidence type="ECO:0000256" key="10">
    <source>
        <dbReference type="ARBA" id="ARBA00029447"/>
    </source>
</evidence>
<dbReference type="FunFam" id="3.30.450.20:FF:000046">
    <property type="entry name" value="Aerotaxis sensor receptor"/>
    <property type="match status" value="1"/>
</dbReference>
<name>A0A432WH91_9GAMM</name>
<dbReference type="EMBL" id="PIPO01000003">
    <property type="protein sequence ID" value="RUO33133.1"/>
    <property type="molecule type" value="Genomic_DNA"/>
</dbReference>
<dbReference type="GO" id="GO:0052131">
    <property type="term" value="P:positive aerotaxis"/>
    <property type="evidence" value="ECO:0007669"/>
    <property type="project" value="UniProtKB-ARBA"/>
</dbReference>
<keyword evidence="3" id="KW-0488">Methylation</keyword>
<evidence type="ECO:0000256" key="6">
    <source>
        <dbReference type="ARBA" id="ARBA00022692"/>
    </source>
</evidence>
<dbReference type="InterPro" id="IPR004090">
    <property type="entry name" value="Chemotax_Me-accpt_rcpt"/>
</dbReference>